<feature type="region of interest" description="Disordered" evidence="2">
    <location>
        <begin position="115"/>
        <end position="134"/>
    </location>
</feature>
<dbReference type="PANTHER" id="PTHR15092">
    <property type="entry name" value="POLY A -SPECIFIC RIBONUCLEASE/TARGET OF EGR1, MEMBER 1"/>
    <property type="match status" value="1"/>
</dbReference>
<dbReference type="GO" id="GO:0034472">
    <property type="term" value="P:snRNA 3'-end processing"/>
    <property type="evidence" value="ECO:0007669"/>
    <property type="project" value="TreeGrafter"/>
</dbReference>
<reference evidence="3" key="1">
    <citation type="submission" date="2020-06" db="EMBL/GenBank/DDBJ databases">
        <title>Draft genome of Bugula neritina, a colonial animal packing powerful symbionts and potential medicines.</title>
        <authorList>
            <person name="Rayko M."/>
        </authorList>
    </citation>
    <scope>NUCLEOTIDE SEQUENCE [LARGE SCALE GENOMIC DNA]</scope>
    <source>
        <strain evidence="3">Kwan_BN1</strain>
    </source>
</reference>
<dbReference type="EMBL" id="VXIV02001441">
    <property type="protein sequence ID" value="KAF6033184.1"/>
    <property type="molecule type" value="Genomic_DNA"/>
</dbReference>
<organism evidence="3 4">
    <name type="scientific">Bugula neritina</name>
    <name type="common">Brown bryozoan</name>
    <name type="synonym">Sertularia neritina</name>
    <dbReference type="NCBI Taxonomy" id="10212"/>
    <lineage>
        <taxon>Eukaryota</taxon>
        <taxon>Metazoa</taxon>
        <taxon>Spiralia</taxon>
        <taxon>Lophotrochozoa</taxon>
        <taxon>Bryozoa</taxon>
        <taxon>Gymnolaemata</taxon>
        <taxon>Cheilostomatida</taxon>
        <taxon>Flustrina</taxon>
        <taxon>Buguloidea</taxon>
        <taxon>Bugulidae</taxon>
        <taxon>Bugula</taxon>
    </lineage>
</organism>
<dbReference type="InterPro" id="IPR036397">
    <property type="entry name" value="RNaseH_sf"/>
</dbReference>
<dbReference type="InterPro" id="IPR012337">
    <property type="entry name" value="RNaseH-like_sf"/>
</dbReference>
<name>A0A7J7K5H1_BUGNE</name>
<dbReference type="GO" id="GO:0017069">
    <property type="term" value="F:snRNA binding"/>
    <property type="evidence" value="ECO:0007669"/>
    <property type="project" value="TreeGrafter"/>
</dbReference>
<evidence type="ECO:0000313" key="3">
    <source>
        <dbReference type="EMBL" id="KAF6033184.1"/>
    </source>
</evidence>
<gene>
    <name evidence="3" type="ORF">EB796_008509</name>
</gene>
<dbReference type="InterPro" id="IPR051181">
    <property type="entry name" value="CAF1_poly(A)_ribonucleases"/>
</dbReference>
<dbReference type="OrthoDB" id="414075at2759"/>
<evidence type="ECO:0000256" key="2">
    <source>
        <dbReference type="SAM" id="MobiDB-lite"/>
    </source>
</evidence>
<comment type="caution">
    <text evidence="3">The sequence shown here is derived from an EMBL/GenBank/DDBJ whole genome shotgun (WGS) entry which is preliminary data.</text>
</comment>
<dbReference type="PANTHER" id="PTHR15092:SF37">
    <property type="entry name" value="TARGET OF EGR1 PROTEIN 1"/>
    <property type="match status" value="1"/>
</dbReference>
<proteinExistence type="inferred from homology"/>
<comment type="similarity">
    <text evidence="1">Belongs to the CAF1 family.</text>
</comment>
<dbReference type="GO" id="GO:0015030">
    <property type="term" value="C:Cajal body"/>
    <property type="evidence" value="ECO:0007669"/>
    <property type="project" value="TreeGrafter"/>
</dbReference>
<evidence type="ECO:0000313" key="4">
    <source>
        <dbReference type="Proteomes" id="UP000593567"/>
    </source>
</evidence>
<dbReference type="GO" id="GO:0000175">
    <property type="term" value="F:3'-5'-RNA exonuclease activity"/>
    <property type="evidence" value="ECO:0007669"/>
    <property type="project" value="TreeGrafter"/>
</dbReference>
<accession>A0A7J7K5H1</accession>
<feature type="compositionally biased region" description="Polar residues" evidence="2">
    <location>
        <begin position="125"/>
        <end position="134"/>
    </location>
</feature>
<evidence type="ECO:0000256" key="1">
    <source>
        <dbReference type="ARBA" id="ARBA00008372"/>
    </source>
</evidence>
<dbReference type="Pfam" id="PF04857">
    <property type="entry name" value="CAF1"/>
    <property type="match status" value="1"/>
</dbReference>
<dbReference type="SUPFAM" id="SSF53098">
    <property type="entry name" value="Ribonuclease H-like"/>
    <property type="match status" value="1"/>
</dbReference>
<dbReference type="Gene3D" id="3.30.420.10">
    <property type="entry name" value="Ribonuclease H-like superfamily/Ribonuclease H"/>
    <property type="match status" value="1"/>
</dbReference>
<sequence length="134" mass="14822">MSHCDSDCQSLSLQHYQSSSSSWNHIAVMEAFPVLDIHTGNVRDVWPSLKLGIMTADFIALDLELSGLGDRKKLCSKCLEERYAGVCDAANTRSIISLGCLCSGHQVKRMKRLANQPTRCRRTTSSHSALSHTQ</sequence>
<keyword evidence="4" id="KW-1185">Reference proteome</keyword>
<dbReference type="InterPro" id="IPR006941">
    <property type="entry name" value="RNase_CAF1"/>
</dbReference>
<protein>
    <submittedName>
        <fullName evidence="3">TOE1</fullName>
    </submittedName>
</protein>
<dbReference type="AlphaFoldDB" id="A0A7J7K5H1"/>
<dbReference type="Proteomes" id="UP000593567">
    <property type="component" value="Unassembled WGS sequence"/>
</dbReference>